<protein>
    <submittedName>
        <fullName evidence="1">Uncharacterized protein</fullName>
    </submittedName>
</protein>
<gene>
    <name evidence="1" type="ORF">NYZ96_36055</name>
</gene>
<keyword evidence="1" id="KW-0614">Plasmid</keyword>
<dbReference type="AlphaFoldDB" id="A0AB38U684"/>
<dbReference type="EMBL" id="CP104217">
    <property type="protein sequence ID" value="UWX75436.1"/>
    <property type="molecule type" value="Genomic_DNA"/>
</dbReference>
<evidence type="ECO:0000313" key="1">
    <source>
        <dbReference type="EMBL" id="UWX75436.1"/>
    </source>
</evidence>
<evidence type="ECO:0000313" key="2">
    <source>
        <dbReference type="Proteomes" id="UP001059745"/>
    </source>
</evidence>
<organism evidence="1 2">
    <name type="scientific">Burkholderia gladioli</name>
    <name type="common">Pseudomonas marginata</name>
    <name type="synonym">Phytomonas marginata</name>
    <dbReference type="NCBI Taxonomy" id="28095"/>
    <lineage>
        <taxon>Bacteria</taxon>
        <taxon>Pseudomonadati</taxon>
        <taxon>Pseudomonadota</taxon>
        <taxon>Betaproteobacteria</taxon>
        <taxon>Burkholderiales</taxon>
        <taxon>Burkholderiaceae</taxon>
        <taxon>Burkholderia</taxon>
    </lineage>
</organism>
<reference evidence="1" key="1">
    <citation type="submission" date="2022-09" db="EMBL/GenBank/DDBJ databases">
        <title>Genomic of Burkholderia gladioli.</title>
        <authorList>
            <person name="Wu H."/>
        </authorList>
    </citation>
    <scope>NUCLEOTIDE SEQUENCE</scope>
    <source>
        <strain evidence="1">ZN-S4</strain>
        <plasmid evidence="1">unnamed2</plasmid>
    </source>
</reference>
<dbReference type="Proteomes" id="UP001059745">
    <property type="component" value="Plasmid unnamed2"/>
</dbReference>
<accession>A0AB38U684</accession>
<name>A0AB38U684_BURGA</name>
<geneLocation type="plasmid" evidence="1 2">
    <name>unnamed2</name>
</geneLocation>
<proteinExistence type="predicted"/>
<sequence length="76" mass="8353">MTASARTVPDVLVDGAYLATCRERNALAAVANGHSQVFPQARMIVKDGWAHFYRNGEEVWTCNVHYAAANFVIQAT</sequence>